<keyword evidence="2" id="KW-1185">Reference proteome</keyword>
<name>A0ABP8XSW1_9MICO</name>
<comment type="caution">
    <text evidence="1">The sequence shown here is derived from an EMBL/GenBank/DDBJ whole genome shotgun (WGS) entry which is preliminary data.</text>
</comment>
<proteinExistence type="predicted"/>
<organism evidence="1 2">
    <name type="scientific">Promicromonospora umidemergens</name>
    <dbReference type="NCBI Taxonomy" id="629679"/>
    <lineage>
        <taxon>Bacteria</taxon>
        <taxon>Bacillati</taxon>
        <taxon>Actinomycetota</taxon>
        <taxon>Actinomycetes</taxon>
        <taxon>Micrococcales</taxon>
        <taxon>Promicromonosporaceae</taxon>
        <taxon>Promicromonospora</taxon>
    </lineage>
</organism>
<dbReference type="Proteomes" id="UP001500843">
    <property type="component" value="Unassembled WGS sequence"/>
</dbReference>
<dbReference type="EMBL" id="BAABHM010000017">
    <property type="protein sequence ID" value="GAA4712650.1"/>
    <property type="molecule type" value="Genomic_DNA"/>
</dbReference>
<gene>
    <name evidence="1" type="ORF">GCM10023198_39450</name>
</gene>
<protein>
    <submittedName>
        <fullName evidence="1">Uncharacterized protein</fullName>
    </submittedName>
</protein>
<accession>A0ABP8XSW1</accession>
<reference evidence="2" key="1">
    <citation type="journal article" date="2019" name="Int. J. Syst. Evol. Microbiol.">
        <title>The Global Catalogue of Microorganisms (GCM) 10K type strain sequencing project: providing services to taxonomists for standard genome sequencing and annotation.</title>
        <authorList>
            <consortium name="The Broad Institute Genomics Platform"/>
            <consortium name="The Broad Institute Genome Sequencing Center for Infectious Disease"/>
            <person name="Wu L."/>
            <person name="Ma J."/>
        </authorList>
    </citation>
    <scope>NUCLEOTIDE SEQUENCE [LARGE SCALE GENOMIC DNA]</scope>
    <source>
        <strain evidence="2">JCM 17975</strain>
    </source>
</reference>
<evidence type="ECO:0000313" key="1">
    <source>
        <dbReference type="EMBL" id="GAA4712650.1"/>
    </source>
</evidence>
<evidence type="ECO:0000313" key="2">
    <source>
        <dbReference type="Proteomes" id="UP001500843"/>
    </source>
</evidence>
<sequence length="70" mass="7219">MESPDAPPGVAAVDLSASVNDSLAMETDSKADESDAVTAAAGAATDLAAATRLDFRLKKHTRVTLRSRTC</sequence>